<dbReference type="PANTHER" id="PTHR46600:SF1">
    <property type="entry name" value="THAP DOMAIN-CONTAINING PROTEIN 1"/>
    <property type="match status" value="1"/>
</dbReference>
<reference evidence="14" key="1">
    <citation type="journal article" date="2020" name="Cell">
        <title>Large-Scale Comparative Analyses of Tick Genomes Elucidate Their Genetic Diversity and Vector Capacities.</title>
        <authorList>
            <consortium name="Tick Genome and Microbiome Consortium (TIGMIC)"/>
            <person name="Jia N."/>
            <person name="Wang J."/>
            <person name="Shi W."/>
            <person name="Du L."/>
            <person name="Sun Y."/>
            <person name="Zhan W."/>
            <person name="Jiang J.F."/>
            <person name="Wang Q."/>
            <person name="Zhang B."/>
            <person name="Ji P."/>
            <person name="Bell-Sakyi L."/>
            <person name="Cui X.M."/>
            <person name="Yuan T.T."/>
            <person name="Jiang B.G."/>
            <person name="Yang W.F."/>
            <person name="Lam T.T."/>
            <person name="Chang Q.C."/>
            <person name="Ding S.J."/>
            <person name="Wang X.J."/>
            <person name="Zhu J.G."/>
            <person name="Ruan X.D."/>
            <person name="Zhao L."/>
            <person name="Wei J.T."/>
            <person name="Ye R.Z."/>
            <person name="Que T.C."/>
            <person name="Du C.H."/>
            <person name="Zhou Y.H."/>
            <person name="Cheng J.X."/>
            <person name="Dai P.F."/>
            <person name="Guo W.B."/>
            <person name="Han X.H."/>
            <person name="Huang E.J."/>
            <person name="Li L.F."/>
            <person name="Wei W."/>
            <person name="Gao Y.C."/>
            <person name="Liu J.Z."/>
            <person name="Shao H.Z."/>
            <person name="Wang X."/>
            <person name="Wang C.C."/>
            <person name="Yang T.C."/>
            <person name="Huo Q.B."/>
            <person name="Li W."/>
            <person name="Chen H.Y."/>
            <person name="Chen S.E."/>
            <person name="Zhou L.G."/>
            <person name="Ni X.B."/>
            <person name="Tian J.H."/>
            <person name="Sheng Y."/>
            <person name="Liu T."/>
            <person name="Pan Y.S."/>
            <person name="Xia L.Y."/>
            <person name="Li J."/>
            <person name="Zhao F."/>
            <person name="Cao W.C."/>
        </authorList>
    </citation>
    <scope>NUCLEOTIDE SEQUENCE</scope>
    <source>
        <strain evidence="14">Rsan-2018</strain>
    </source>
</reference>
<keyword evidence="6" id="KW-0805">Transcription regulation</keyword>
<organism evidence="14 15">
    <name type="scientific">Rhipicephalus sanguineus</name>
    <name type="common">Brown dog tick</name>
    <name type="synonym">Ixodes sanguineus</name>
    <dbReference type="NCBI Taxonomy" id="34632"/>
    <lineage>
        <taxon>Eukaryota</taxon>
        <taxon>Metazoa</taxon>
        <taxon>Ecdysozoa</taxon>
        <taxon>Arthropoda</taxon>
        <taxon>Chelicerata</taxon>
        <taxon>Arachnida</taxon>
        <taxon>Acari</taxon>
        <taxon>Parasitiformes</taxon>
        <taxon>Ixodida</taxon>
        <taxon>Ixodoidea</taxon>
        <taxon>Ixodidae</taxon>
        <taxon>Rhipicephalinae</taxon>
        <taxon>Rhipicephalus</taxon>
        <taxon>Rhipicephalus</taxon>
    </lineage>
</organism>
<keyword evidence="9" id="KW-0804">Transcription</keyword>
<proteinExistence type="inferred from homology"/>
<dbReference type="GO" id="GO:0005654">
    <property type="term" value="C:nucleoplasm"/>
    <property type="evidence" value="ECO:0007669"/>
    <property type="project" value="UniProtKB-SubCell"/>
</dbReference>
<evidence type="ECO:0000259" key="13">
    <source>
        <dbReference type="PROSITE" id="PS50950"/>
    </source>
</evidence>
<evidence type="ECO:0000313" key="14">
    <source>
        <dbReference type="EMBL" id="KAH7935426.1"/>
    </source>
</evidence>
<dbReference type="Proteomes" id="UP000821837">
    <property type="component" value="Unassembled WGS sequence"/>
</dbReference>
<keyword evidence="15" id="KW-1185">Reference proteome</keyword>
<dbReference type="SMART" id="SM00692">
    <property type="entry name" value="DM3"/>
    <property type="match status" value="1"/>
</dbReference>
<dbReference type="EMBL" id="JABSTV010001255">
    <property type="protein sequence ID" value="KAH7935426.1"/>
    <property type="molecule type" value="Genomic_DNA"/>
</dbReference>
<dbReference type="VEuPathDB" id="VectorBase:RSAN_051551"/>
<dbReference type="GO" id="GO:0008270">
    <property type="term" value="F:zinc ion binding"/>
    <property type="evidence" value="ECO:0007669"/>
    <property type="project" value="UniProtKB-KW"/>
</dbReference>
<keyword evidence="10" id="KW-0539">Nucleus</keyword>
<evidence type="ECO:0000256" key="8">
    <source>
        <dbReference type="ARBA" id="ARBA00023125"/>
    </source>
</evidence>
<dbReference type="SMART" id="SM00980">
    <property type="entry name" value="THAP"/>
    <property type="match status" value="1"/>
</dbReference>
<accession>A0A9D4PCB0</accession>
<gene>
    <name evidence="14" type="ORF">HPB52_007448</name>
</gene>
<dbReference type="InterPro" id="IPR038441">
    <property type="entry name" value="THAP_Znf_sf"/>
</dbReference>
<sequence length="264" mass="28516">MPKCSAYGCRSGYEPSTSKGRHFFGVPKEPAQAAKWSAALARKGTTLGAKSTICNLHFSDDVLVKNYEHVVRGSLVQIPRGRWCLKPGAVPTLRLASCVEKPVRRKRQRLAAVSGSLDQSVERDERFAALVASLAERKDLCGWSVHGCGDELVALCKMSVVDSVVVVEKAVVVRDSLEVTVNAMGRVVRTDHCLESPTVRVNDVEELAELVARLDALNICSGCPGGEDSSDTERPRTFGVFSEQCHVLSMQPVCSACQLLGDGS</sequence>
<keyword evidence="4 12" id="KW-0863">Zinc-finger</keyword>
<evidence type="ECO:0000256" key="5">
    <source>
        <dbReference type="ARBA" id="ARBA00022833"/>
    </source>
</evidence>
<keyword evidence="8 12" id="KW-0238">DNA-binding</keyword>
<dbReference type="GO" id="GO:0043565">
    <property type="term" value="F:sequence-specific DNA binding"/>
    <property type="evidence" value="ECO:0007669"/>
    <property type="project" value="InterPro"/>
</dbReference>
<dbReference type="PANTHER" id="PTHR46600">
    <property type="entry name" value="THAP DOMAIN-CONTAINING"/>
    <property type="match status" value="1"/>
</dbReference>
<evidence type="ECO:0000313" key="15">
    <source>
        <dbReference type="Proteomes" id="UP000821837"/>
    </source>
</evidence>
<dbReference type="Gene3D" id="6.20.210.20">
    <property type="entry name" value="THAP domain"/>
    <property type="match status" value="1"/>
</dbReference>
<keyword evidence="3" id="KW-0479">Metal-binding</keyword>
<comment type="subcellular location">
    <subcellularLocation>
        <location evidence="1">Nucleus</location>
        <location evidence="1">Nucleoplasm</location>
    </subcellularLocation>
</comment>
<evidence type="ECO:0000256" key="9">
    <source>
        <dbReference type="ARBA" id="ARBA00023163"/>
    </source>
</evidence>
<evidence type="ECO:0000256" key="4">
    <source>
        <dbReference type="ARBA" id="ARBA00022771"/>
    </source>
</evidence>
<dbReference type="PROSITE" id="PS50950">
    <property type="entry name" value="ZF_THAP"/>
    <property type="match status" value="1"/>
</dbReference>
<dbReference type="SUPFAM" id="SSF57716">
    <property type="entry name" value="Glucocorticoid receptor-like (DNA-binding domain)"/>
    <property type="match status" value="1"/>
</dbReference>
<evidence type="ECO:0000256" key="6">
    <source>
        <dbReference type="ARBA" id="ARBA00023015"/>
    </source>
</evidence>
<keyword evidence="11" id="KW-0131">Cell cycle</keyword>
<evidence type="ECO:0000256" key="12">
    <source>
        <dbReference type="PROSITE-ProRule" id="PRU00309"/>
    </source>
</evidence>
<evidence type="ECO:0000256" key="1">
    <source>
        <dbReference type="ARBA" id="ARBA00004642"/>
    </source>
</evidence>
<evidence type="ECO:0000256" key="11">
    <source>
        <dbReference type="ARBA" id="ARBA00023306"/>
    </source>
</evidence>
<reference evidence="14" key="2">
    <citation type="submission" date="2021-09" db="EMBL/GenBank/DDBJ databases">
        <authorList>
            <person name="Jia N."/>
            <person name="Wang J."/>
            <person name="Shi W."/>
            <person name="Du L."/>
            <person name="Sun Y."/>
            <person name="Zhan W."/>
            <person name="Jiang J."/>
            <person name="Wang Q."/>
            <person name="Zhang B."/>
            <person name="Ji P."/>
            <person name="Sakyi L.B."/>
            <person name="Cui X."/>
            <person name="Yuan T."/>
            <person name="Jiang B."/>
            <person name="Yang W."/>
            <person name="Lam T.T.-Y."/>
            <person name="Chang Q."/>
            <person name="Ding S."/>
            <person name="Wang X."/>
            <person name="Zhu J."/>
            <person name="Ruan X."/>
            <person name="Zhao L."/>
            <person name="Wei J."/>
            <person name="Que T."/>
            <person name="Du C."/>
            <person name="Cheng J."/>
            <person name="Dai P."/>
            <person name="Han X."/>
            <person name="Huang E."/>
            <person name="Gao Y."/>
            <person name="Liu J."/>
            <person name="Shao H."/>
            <person name="Ye R."/>
            <person name="Li L."/>
            <person name="Wei W."/>
            <person name="Wang X."/>
            <person name="Wang C."/>
            <person name="Huo Q."/>
            <person name="Li W."/>
            <person name="Guo W."/>
            <person name="Chen H."/>
            <person name="Chen S."/>
            <person name="Zhou L."/>
            <person name="Zhou L."/>
            <person name="Ni X."/>
            <person name="Tian J."/>
            <person name="Zhou Y."/>
            <person name="Sheng Y."/>
            <person name="Liu T."/>
            <person name="Pan Y."/>
            <person name="Xia L."/>
            <person name="Li J."/>
            <person name="Zhao F."/>
            <person name="Cao W."/>
        </authorList>
    </citation>
    <scope>NUCLEOTIDE SEQUENCE</scope>
    <source>
        <strain evidence="14">Rsan-2018</strain>
        <tissue evidence="14">Larvae</tissue>
    </source>
</reference>
<dbReference type="InterPro" id="IPR026516">
    <property type="entry name" value="THAP1/10"/>
</dbReference>
<evidence type="ECO:0000256" key="3">
    <source>
        <dbReference type="ARBA" id="ARBA00022723"/>
    </source>
</evidence>
<dbReference type="AlphaFoldDB" id="A0A9D4PCB0"/>
<name>A0A9D4PCB0_RHISA</name>
<comment type="similarity">
    <text evidence="2">Belongs to the THAP1 family.</text>
</comment>
<keyword evidence="5" id="KW-0862">Zinc</keyword>
<comment type="caution">
    <text evidence="14">The sequence shown here is derived from an EMBL/GenBank/DDBJ whole genome shotgun (WGS) entry which is preliminary data.</text>
</comment>
<protein>
    <recommendedName>
        <fullName evidence="13">THAP-type domain-containing protein</fullName>
    </recommendedName>
</protein>
<evidence type="ECO:0000256" key="7">
    <source>
        <dbReference type="ARBA" id="ARBA00023054"/>
    </source>
</evidence>
<keyword evidence="7" id="KW-0175">Coiled coil</keyword>
<evidence type="ECO:0000256" key="10">
    <source>
        <dbReference type="ARBA" id="ARBA00023242"/>
    </source>
</evidence>
<dbReference type="InterPro" id="IPR006612">
    <property type="entry name" value="THAP_Znf"/>
</dbReference>
<feature type="domain" description="THAP-type" evidence="13">
    <location>
        <begin position="1"/>
        <end position="94"/>
    </location>
</feature>
<evidence type="ECO:0000256" key="2">
    <source>
        <dbReference type="ARBA" id="ARBA00006177"/>
    </source>
</evidence>
<dbReference type="Pfam" id="PF05485">
    <property type="entry name" value="THAP"/>
    <property type="match status" value="1"/>
</dbReference>